<dbReference type="GeneID" id="110595610"/>
<dbReference type="RefSeq" id="XP_021567828.1">
    <property type="nucleotide sequence ID" value="XM_021712153.1"/>
</dbReference>
<evidence type="ECO:0000256" key="1">
    <source>
        <dbReference type="SAM" id="MobiDB-lite"/>
    </source>
</evidence>
<keyword evidence="2" id="KW-1185">Reference proteome</keyword>
<dbReference type="AlphaFoldDB" id="A0A3Q0E1G2"/>
<sequence>MWVTHAFGITLVPSSPRCSLRRIRRSSLRGGSPTDSACAEADDPYKAARGRAPSRAQRAGGTAHAPRAGAGLRNQGGSSAAAFGVSSRAGAPVLAQSSASAGTGVPPLPESLAAATAPARPDLAPCPAKMAAVRRARSYCRCLVRFSDRELC</sequence>
<protein>
    <submittedName>
        <fullName evidence="3">Uncharacterized protein LOC110595610</fullName>
    </submittedName>
</protein>
<reference evidence="3" key="1">
    <citation type="submission" date="2025-08" db="UniProtKB">
        <authorList>
            <consortium name="RefSeq"/>
        </authorList>
    </citation>
    <scope>IDENTIFICATION</scope>
</reference>
<evidence type="ECO:0000313" key="3">
    <source>
        <dbReference type="RefSeq" id="XP_021567828.1"/>
    </source>
</evidence>
<proteinExistence type="predicted"/>
<dbReference type="KEGG" id="csyr:110595610"/>
<evidence type="ECO:0000313" key="2">
    <source>
        <dbReference type="Proteomes" id="UP000189704"/>
    </source>
</evidence>
<dbReference type="Proteomes" id="UP000189704">
    <property type="component" value="Unplaced"/>
</dbReference>
<organism evidence="2 3">
    <name type="scientific">Carlito syrichta</name>
    <name type="common">Philippine tarsier</name>
    <name type="synonym">Tarsius syrichta</name>
    <dbReference type="NCBI Taxonomy" id="1868482"/>
    <lineage>
        <taxon>Eukaryota</taxon>
        <taxon>Metazoa</taxon>
        <taxon>Chordata</taxon>
        <taxon>Craniata</taxon>
        <taxon>Vertebrata</taxon>
        <taxon>Euteleostomi</taxon>
        <taxon>Mammalia</taxon>
        <taxon>Eutheria</taxon>
        <taxon>Euarchontoglires</taxon>
        <taxon>Primates</taxon>
        <taxon>Haplorrhini</taxon>
        <taxon>Tarsiiformes</taxon>
        <taxon>Tarsiidae</taxon>
        <taxon>Carlito</taxon>
    </lineage>
</organism>
<gene>
    <name evidence="3" type="primary">LOC110595610</name>
</gene>
<feature type="region of interest" description="Disordered" evidence="1">
    <location>
        <begin position="23"/>
        <end position="81"/>
    </location>
</feature>
<accession>A0A3Q0E1G2</accession>
<name>A0A3Q0E1G2_CARSF</name>